<proteinExistence type="predicted"/>
<comment type="caution">
    <text evidence="2">The sequence shown here is derived from an EMBL/GenBank/DDBJ whole genome shotgun (WGS) entry which is preliminary data.</text>
</comment>
<feature type="compositionally biased region" description="Basic and acidic residues" evidence="1">
    <location>
        <begin position="1"/>
        <end position="12"/>
    </location>
</feature>
<dbReference type="EMBL" id="JACHMQ010000001">
    <property type="protein sequence ID" value="MBB6400083.1"/>
    <property type="molecule type" value="Genomic_DNA"/>
</dbReference>
<accession>A0A7X0L2W6</accession>
<evidence type="ECO:0008006" key="4">
    <source>
        <dbReference type="Google" id="ProtNLM"/>
    </source>
</evidence>
<feature type="region of interest" description="Disordered" evidence="1">
    <location>
        <begin position="1"/>
        <end position="24"/>
    </location>
</feature>
<name>A0A7X0L2W6_9ACTN</name>
<dbReference type="Proteomes" id="UP000546324">
    <property type="component" value="Unassembled WGS sequence"/>
</dbReference>
<dbReference type="AlphaFoldDB" id="A0A7X0L2W6"/>
<reference evidence="2 3" key="1">
    <citation type="submission" date="2020-08" db="EMBL/GenBank/DDBJ databases">
        <title>Sequencing the genomes of 1000 actinobacteria strains.</title>
        <authorList>
            <person name="Klenk H.-P."/>
        </authorList>
    </citation>
    <scope>NUCLEOTIDE SEQUENCE [LARGE SCALE GENOMIC DNA]</scope>
    <source>
        <strain evidence="2 3">DSM 43675</strain>
    </source>
</reference>
<dbReference type="Pfam" id="PF14117">
    <property type="entry name" value="DUF4287"/>
    <property type="match status" value="1"/>
</dbReference>
<sequence>MQSRQEEPRDLEVPMSLNHSPETHSKLIARIPQVTGRDIPEWFTTIENGPSFTRCEERSTWLAEEHNLSHGYAAALVREHERTRRARHY</sequence>
<keyword evidence="3" id="KW-1185">Reference proteome</keyword>
<evidence type="ECO:0000313" key="2">
    <source>
        <dbReference type="EMBL" id="MBB6400083.1"/>
    </source>
</evidence>
<dbReference type="InterPro" id="IPR025629">
    <property type="entry name" value="DUF4287"/>
</dbReference>
<protein>
    <recommendedName>
        <fullName evidence="4">DUF4287 domain-containing protein</fullName>
    </recommendedName>
</protein>
<evidence type="ECO:0000256" key="1">
    <source>
        <dbReference type="SAM" id="MobiDB-lite"/>
    </source>
</evidence>
<evidence type="ECO:0000313" key="3">
    <source>
        <dbReference type="Proteomes" id="UP000546324"/>
    </source>
</evidence>
<gene>
    <name evidence="2" type="ORF">BKA00_006997</name>
</gene>
<organism evidence="2 3">
    <name type="scientific">Actinomadura coerulea</name>
    <dbReference type="NCBI Taxonomy" id="46159"/>
    <lineage>
        <taxon>Bacteria</taxon>
        <taxon>Bacillati</taxon>
        <taxon>Actinomycetota</taxon>
        <taxon>Actinomycetes</taxon>
        <taxon>Streptosporangiales</taxon>
        <taxon>Thermomonosporaceae</taxon>
        <taxon>Actinomadura</taxon>
    </lineage>
</organism>